<comment type="caution">
    <text evidence="2">The sequence shown here is derived from an EMBL/GenBank/DDBJ whole genome shotgun (WGS) entry which is preliminary data.</text>
</comment>
<organism evidence="2 3">
    <name type="scientific">Crotalaria pallida</name>
    <name type="common">Smooth rattlebox</name>
    <name type="synonym">Crotalaria striata</name>
    <dbReference type="NCBI Taxonomy" id="3830"/>
    <lineage>
        <taxon>Eukaryota</taxon>
        <taxon>Viridiplantae</taxon>
        <taxon>Streptophyta</taxon>
        <taxon>Embryophyta</taxon>
        <taxon>Tracheophyta</taxon>
        <taxon>Spermatophyta</taxon>
        <taxon>Magnoliopsida</taxon>
        <taxon>eudicotyledons</taxon>
        <taxon>Gunneridae</taxon>
        <taxon>Pentapetalae</taxon>
        <taxon>rosids</taxon>
        <taxon>fabids</taxon>
        <taxon>Fabales</taxon>
        <taxon>Fabaceae</taxon>
        <taxon>Papilionoideae</taxon>
        <taxon>50 kb inversion clade</taxon>
        <taxon>genistoids sensu lato</taxon>
        <taxon>core genistoids</taxon>
        <taxon>Crotalarieae</taxon>
        <taxon>Crotalaria</taxon>
    </lineage>
</organism>
<dbReference type="SUPFAM" id="SSF56645">
    <property type="entry name" value="Acyl-CoA dehydrogenase NM domain-like"/>
    <property type="match status" value="1"/>
</dbReference>
<evidence type="ECO:0000313" key="2">
    <source>
        <dbReference type="EMBL" id="KAK7290256.1"/>
    </source>
</evidence>
<dbReference type="PANTHER" id="PTHR43884">
    <property type="entry name" value="ACYL-COA DEHYDROGENASE"/>
    <property type="match status" value="1"/>
</dbReference>
<sequence>MEENAVKNSSLQKTTEYPRKQLIKALIWYRKRAESDTYVPDAVIKVEKFARRVVLLLDRYVYALVFLGPGRIKHANCVFEEYGGLNLGYLYHCLAMEEISRASGAVGLSYGVHSNVCLNQLVMYGNPGLLGKRNICQRF</sequence>
<dbReference type="InterPro" id="IPR037069">
    <property type="entry name" value="AcylCoA_DH/ox_N_sf"/>
</dbReference>
<dbReference type="Pfam" id="PF02771">
    <property type="entry name" value="Acyl-CoA_dh_N"/>
    <property type="match status" value="1"/>
</dbReference>
<feature type="domain" description="Acyl-CoA dehydrogenase/oxidase N-terminal" evidence="1">
    <location>
        <begin position="78"/>
        <end position="127"/>
    </location>
</feature>
<dbReference type="InterPro" id="IPR009100">
    <property type="entry name" value="AcylCoA_DH/oxidase_NM_dom_sf"/>
</dbReference>
<dbReference type="GO" id="GO:0050660">
    <property type="term" value="F:flavin adenine dinucleotide binding"/>
    <property type="evidence" value="ECO:0007669"/>
    <property type="project" value="InterPro"/>
</dbReference>
<dbReference type="InterPro" id="IPR013786">
    <property type="entry name" value="AcylCoA_DH/ox_N"/>
</dbReference>
<proteinExistence type="predicted"/>
<protein>
    <recommendedName>
        <fullName evidence="1">Acyl-CoA dehydrogenase/oxidase N-terminal domain-containing protein</fullName>
    </recommendedName>
</protein>
<keyword evidence="3" id="KW-1185">Reference proteome</keyword>
<dbReference type="GO" id="GO:0008470">
    <property type="term" value="F:3-methylbutanoyl-CoA dehydrogenase activity"/>
    <property type="evidence" value="ECO:0007669"/>
    <property type="project" value="TreeGrafter"/>
</dbReference>
<dbReference type="Gene3D" id="1.10.540.10">
    <property type="entry name" value="Acyl-CoA dehydrogenase/oxidase, N-terminal domain"/>
    <property type="match status" value="1"/>
</dbReference>
<dbReference type="Proteomes" id="UP001372338">
    <property type="component" value="Unassembled WGS sequence"/>
</dbReference>
<evidence type="ECO:0000313" key="3">
    <source>
        <dbReference type="Proteomes" id="UP001372338"/>
    </source>
</evidence>
<dbReference type="GO" id="GO:0006552">
    <property type="term" value="P:L-leucine catabolic process"/>
    <property type="evidence" value="ECO:0007669"/>
    <property type="project" value="TreeGrafter"/>
</dbReference>
<dbReference type="EMBL" id="JAYWIO010000001">
    <property type="protein sequence ID" value="KAK7290256.1"/>
    <property type="molecule type" value="Genomic_DNA"/>
</dbReference>
<dbReference type="AlphaFoldDB" id="A0AAN9P9W1"/>
<reference evidence="2 3" key="1">
    <citation type="submission" date="2024-01" db="EMBL/GenBank/DDBJ databases">
        <title>The genomes of 5 underutilized Papilionoideae crops provide insights into root nodulation and disease resistanc.</title>
        <authorList>
            <person name="Yuan L."/>
        </authorList>
    </citation>
    <scope>NUCLEOTIDE SEQUENCE [LARGE SCALE GENOMIC DNA]</scope>
    <source>
        <strain evidence="2">ZHUSHIDOU_FW_LH</strain>
        <tissue evidence="2">Leaf</tissue>
    </source>
</reference>
<dbReference type="PANTHER" id="PTHR43884:SF12">
    <property type="entry name" value="ISOVALERYL-COA DEHYDROGENASE, MITOCHONDRIAL-RELATED"/>
    <property type="match status" value="1"/>
</dbReference>
<name>A0AAN9P9W1_CROPI</name>
<dbReference type="GO" id="GO:0005739">
    <property type="term" value="C:mitochondrion"/>
    <property type="evidence" value="ECO:0007669"/>
    <property type="project" value="TreeGrafter"/>
</dbReference>
<gene>
    <name evidence="2" type="ORF">RIF29_04546</name>
</gene>
<accession>A0AAN9P9W1</accession>
<evidence type="ECO:0000259" key="1">
    <source>
        <dbReference type="Pfam" id="PF02771"/>
    </source>
</evidence>